<dbReference type="PANTHER" id="PTHR11654">
    <property type="entry name" value="OLIGOPEPTIDE TRANSPORTER-RELATED"/>
    <property type="match status" value="1"/>
</dbReference>
<feature type="transmembrane region" description="Helical" evidence="8">
    <location>
        <begin position="188"/>
        <end position="207"/>
    </location>
</feature>
<comment type="subcellular location">
    <subcellularLocation>
        <location evidence="1 7">Membrane</location>
        <topology evidence="1 7">Multi-pass membrane protein</topology>
    </subcellularLocation>
</comment>
<protein>
    <submittedName>
        <fullName evidence="9">Dipeptide and tripeptide permease A</fullName>
    </submittedName>
</protein>
<keyword evidence="5 8" id="KW-1133">Transmembrane helix</keyword>
<feature type="transmembrane region" description="Helical" evidence="8">
    <location>
        <begin position="228"/>
        <end position="249"/>
    </location>
</feature>
<dbReference type="CDD" id="cd17346">
    <property type="entry name" value="MFS_DtpA_like"/>
    <property type="match status" value="1"/>
</dbReference>
<dbReference type="RefSeq" id="WP_145076672.1">
    <property type="nucleotide sequence ID" value="NZ_CP036425.1"/>
</dbReference>
<evidence type="ECO:0000313" key="10">
    <source>
        <dbReference type="Proteomes" id="UP000317369"/>
    </source>
</evidence>
<feature type="transmembrane region" description="Helical" evidence="8">
    <location>
        <begin position="398"/>
        <end position="419"/>
    </location>
</feature>
<evidence type="ECO:0000256" key="5">
    <source>
        <dbReference type="ARBA" id="ARBA00022989"/>
    </source>
</evidence>
<dbReference type="NCBIfam" id="TIGR00924">
    <property type="entry name" value="yjdL_sub1_fam"/>
    <property type="match status" value="1"/>
</dbReference>
<dbReference type="PROSITE" id="PS01023">
    <property type="entry name" value="PTR2_2"/>
    <property type="match status" value="1"/>
</dbReference>
<dbReference type="SUPFAM" id="SSF103473">
    <property type="entry name" value="MFS general substrate transporter"/>
    <property type="match status" value="1"/>
</dbReference>
<keyword evidence="3 7" id="KW-0812">Transmembrane</keyword>
<feature type="transmembrane region" description="Helical" evidence="8">
    <location>
        <begin position="294"/>
        <end position="311"/>
    </location>
</feature>
<dbReference type="AlphaFoldDB" id="A0A517YTJ8"/>
<dbReference type="InterPro" id="IPR005279">
    <property type="entry name" value="Dipep/tripep_permease"/>
</dbReference>
<dbReference type="OrthoDB" id="9772725at2"/>
<feature type="transmembrane region" description="Helical" evidence="8">
    <location>
        <begin position="317"/>
        <end position="340"/>
    </location>
</feature>
<dbReference type="InterPro" id="IPR018456">
    <property type="entry name" value="PTR2_symporter_CS"/>
</dbReference>
<dbReference type="Proteomes" id="UP000317369">
    <property type="component" value="Chromosome"/>
</dbReference>
<sequence length="511" mass="57599">MSEVNPPEIPHIEIRKTWFGHPRGLSVLFFAEMWERFSYYGMRALLVLYLTQHFLFSDIQAQGIYAAYASLVYLTPLIGGFIADRYLGSRKAVLIGAIFLTLGHFLMVFEGEGSSQFLDYNNQQYEVQSEGRGETRRLFAIDQNDNRLPLTFSAEGAHIGSRAEADSTLLPAGQYTSFTQTQPMYQTFLFFALSLIIVGVGFLKANISTIVGDLYDKDDDRRDSGFTIFYMGINLGSLLSTILCGWLGIVYGWKYGFGLAGFGMLTGLITFMIGMPLLEGRGEPPRQLRPRWEMLTWIGGTIFLLPLWWLIQNDHVVVTSLAYIAPGMFLFMLGYSILALKGKTRSRMIVAIVLMIFSVLFWVLFEQAGSSLSLYAARNSELTIIPDLLTITSAQTQFFNPALIVLLAPFFAWIWQAMSHRGIEPSTPVKFSWALIQVGLGFLVLVFGAKFFATETQTEDGIRILVPLIWLFFAYLLHTTGEICLSPVGLSRAEDRRGEIFCRLSIKRRTL</sequence>
<evidence type="ECO:0000256" key="6">
    <source>
        <dbReference type="ARBA" id="ARBA00023136"/>
    </source>
</evidence>
<organism evidence="9 10">
    <name type="scientific">Poriferisphaera corsica</name>
    <dbReference type="NCBI Taxonomy" id="2528020"/>
    <lineage>
        <taxon>Bacteria</taxon>
        <taxon>Pseudomonadati</taxon>
        <taxon>Planctomycetota</taxon>
        <taxon>Phycisphaerae</taxon>
        <taxon>Phycisphaerales</taxon>
        <taxon>Phycisphaeraceae</taxon>
        <taxon>Poriferisphaera</taxon>
    </lineage>
</organism>
<evidence type="ECO:0000256" key="1">
    <source>
        <dbReference type="ARBA" id="ARBA00004141"/>
    </source>
</evidence>
<keyword evidence="7" id="KW-0813">Transport</keyword>
<dbReference type="InterPro" id="IPR036259">
    <property type="entry name" value="MFS_trans_sf"/>
</dbReference>
<keyword evidence="4" id="KW-0571">Peptide transport</keyword>
<feature type="transmembrane region" description="Helical" evidence="8">
    <location>
        <begin position="347"/>
        <end position="365"/>
    </location>
</feature>
<proteinExistence type="inferred from homology"/>
<feature type="transmembrane region" description="Helical" evidence="8">
    <location>
        <begin position="255"/>
        <end position="273"/>
    </location>
</feature>
<feature type="transmembrane region" description="Helical" evidence="8">
    <location>
        <begin position="62"/>
        <end position="83"/>
    </location>
</feature>
<gene>
    <name evidence="9" type="primary">dtpA</name>
    <name evidence="9" type="ORF">KS4_15980</name>
</gene>
<evidence type="ECO:0000256" key="4">
    <source>
        <dbReference type="ARBA" id="ARBA00022856"/>
    </source>
</evidence>
<comment type="similarity">
    <text evidence="2 7">Belongs to the major facilitator superfamily. Proton-dependent oligopeptide transporter (POT/PTR) (TC 2.A.17) family.</text>
</comment>
<evidence type="ECO:0000256" key="7">
    <source>
        <dbReference type="RuleBase" id="RU003755"/>
    </source>
</evidence>
<accession>A0A517YTJ8</accession>
<keyword evidence="4" id="KW-0653">Protein transport</keyword>
<name>A0A517YTJ8_9BACT</name>
<reference evidence="9 10" key="1">
    <citation type="submission" date="2019-02" db="EMBL/GenBank/DDBJ databases">
        <title>Deep-cultivation of Planctomycetes and their phenomic and genomic characterization uncovers novel biology.</title>
        <authorList>
            <person name="Wiegand S."/>
            <person name="Jogler M."/>
            <person name="Boedeker C."/>
            <person name="Pinto D."/>
            <person name="Vollmers J."/>
            <person name="Rivas-Marin E."/>
            <person name="Kohn T."/>
            <person name="Peeters S.H."/>
            <person name="Heuer A."/>
            <person name="Rast P."/>
            <person name="Oberbeckmann S."/>
            <person name="Bunk B."/>
            <person name="Jeske O."/>
            <person name="Meyerdierks A."/>
            <person name="Storesund J.E."/>
            <person name="Kallscheuer N."/>
            <person name="Luecker S."/>
            <person name="Lage O.M."/>
            <person name="Pohl T."/>
            <person name="Merkel B.J."/>
            <person name="Hornburger P."/>
            <person name="Mueller R.-W."/>
            <person name="Bruemmer F."/>
            <person name="Labrenz M."/>
            <person name="Spormann A.M."/>
            <person name="Op den Camp H."/>
            <person name="Overmann J."/>
            <person name="Amann R."/>
            <person name="Jetten M.S.M."/>
            <person name="Mascher T."/>
            <person name="Medema M.H."/>
            <person name="Devos D.P."/>
            <person name="Kaster A.-K."/>
            <person name="Ovreas L."/>
            <person name="Rohde M."/>
            <person name="Galperin M.Y."/>
            <person name="Jogler C."/>
        </authorList>
    </citation>
    <scope>NUCLEOTIDE SEQUENCE [LARGE SCALE GENOMIC DNA]</scope>
    <source>
        <strain evidence="9 10">KS4</strain>
    </source>
</reference>
<evidence type="ECO:0000256" key="2">
    <source>
        <dbReference type="ARBA" id="ARBA00005982"/>
    </source>
</evidence>
<dbReference type="EMBL" id="CP036425">
    <property type="protein sequence ID" value="QDU33547.1"/>
    <property type="molecule type" value="Genomic_DNA"/>
</dbReference>
<evidence type="ECO:0000256" key="8">
    <source>
        <dbReference type="SAM" id="Phobius"/>
    </source>
</evidence>
<dbReference type="GO" id="GO:1904680">
    <property type="term" value="F:peptide transmembrane transporter activity"/>
    <property type="evidence" value="ECO:0007669"/>
    <property type="project" value="InterPro"/>
</dbReference>
<dbReference type="GO" id="GO:0006857">
    <property type="term" value="P:oligopeptide transport"/>
    <property type="evidence" value="ECO:0007669"/>
    <property type="project" value="InterPro"/>
</dbReference>
<evidence type="ECO:0000256" key="3">
    <source>
        <dbReference type="ARBA" id="ARBA00022692"/>
    </source>
</evidence>
<dbReference type="PROSITE" id="PS01022">
    <property type="entry name" value="PTR2_1"/>
    <property type="match status" value="1"/>
</dbReference>
<feature type="transmembrane region" description="Helical" evidence="8">
    <location>
        <begin position="431"/>
        <end position="452"/>
    </location>
</feature>
<keyword evidence="6 8" id="KW-0472">Membrane</keyword>
<dbReference type="Gene3D" id="1.20.1250.20">
    <property type="entry name" value="MFS general substrate transporter like domains"/>
    <property type="match status" value="2"/>
</dbReference>
<feature type="transmembrane region" description="Helical" evidence="8">
    <location>
        <begin position="464"/>
        <end position="490"/>
    </location>
</feature>
<dbReference type="Pfam" id="PF00854">
    <property type="entry name" value="PTR2"/>
    <property type="match status" value="1"/>
</dbReference>
<feature type="transmembrane region" description="Helical" evidence="8">
    <location>
        <begin position="92"/>
        <end position="109"/>
    </location>
</feature>
<feature type="transmembrane region" description="Helical" evidence="8">
    <location>
        <begin position="37"/>
        <end position="56"/>
    </location>
</feature>
<dbReference type="KEGG" id="pcor:KS4_15980"/>
<dbReference type="InterPro" id="IPR000109">
    <property type="entry name" value="POT_fam"/>
</dbReference>
<dbReference type="GO" id="GO:0016020">
    <property type="term" value="C:membrane"/>
    <property type="evidence" value="ECO:0007669"/>
    <property type="project" value="UniProtKB-SubCell"/>
</dbReference>
<keyword evidence="10" id="KW-1185">Reference proteome</keyword>
<evidence type="ECO:0000313" key="9">
    <source>
        <dbReference type="EMBL" id="QDU33547.1"/>
    </source>
</evidence>